<accession>A0AAE0GBJ8</accession>
<name>A0AAE0GBJ8_9CHLO</name>
<dbReference type="Proteomes" id="UP001190700">
    <property type="component" value="Unassembled WGS sequence"/>
</dbReference>
<dbReference type="AlphaFoldDB" id="A0AAE0GBJ8"/>
<keyword evidence="2" id="KW-1185">Reference proteome</keyword>
<sequence length="72" mass="7892">MSHGDVTLSPTDLSTAHGSLIVVYVECCTWDVTCRLDDYLAVRAESTRNLNSNRLNGTVPTELGELTAMTYL</sequence>
<reference evidence="1 2" key="1">
    <citation type="journal article" date="2015" name="Genome Biol. Evol.">
        <title>Comparative Genomics of a Bacterivorous Green Alga Reveals Evolutionary Causalities and Consequences of Phago-Mixotrophic Mode of Nutrition.</title>
        <authorList>
            <person name="Burns J.A."/>
            <person name="Paasch A."/>
            <person name="Narechania A."/>
            <person name="Kim E."/>
        </authorList>
    </citation>
    <scope>NUCLEOTIDE SEQUENCE [LARGE SCALE GENOMIC DNA]</scope>
    <source>
        <strain evidence="1 2">PLY_AMNH</strain>
    </source>
</reference>
<proteinExistence type="predicted"/>
<dbReference type="EMBL" id="LGRX02007755">
    <property type="protein sequence ID" value="KAK3274386.1"/>
    <property type="molecule type" value="Genomic_DNA"/>
</dbReference>
<gene>
    <name evidence="1" type="ORF">CYMTET_17435</name>
</gene>
<comment type="caution">
    <text evidence="1">The sequence shown here is derived from an EMBL/GenBank/DDBJ whole genome shotgun (WGS) entry which is preliminary data.</text>
</comment>
<evidence type="ECO:0000313" key="1">
    <source>
        <dbReference type="EMBL" id="KAK3274386.1"/>
    </source>
</evidence>
<protein>
    <submittedName>
        <fullName evidence="1">Uncharacterized protein</fullName>
    </submittedName>
</protein>
<organism evidence="1 2">
    <name type="scientific">Cymbomonas tetramitiformis</name>
    <dbReference type="NCBI Taxonomy" id="36881"/>
    <lineage>
        <taxon>Eukaryota</taxon>
        <taxon>Viridiplantae</taxon>
        <taxon>Chlorophyta</taxon>
        <taxon>Pyramimonadophyceae</taxon>
        <taxon>Pyramimonadales</taxon>
        <taxon>Pyramimonadaceae</taxon>
        <taxon>Cymbomonas</taxon>
    </lineage>
</organism>
<evidence type="ECO:0000313" key="2">
    <source>
        <dbReference type="Proteomes" id="UP001190700"/>
    </source>
</evidence>